<dbReference type="GO" id="GO:0005886">
    <property type="term" value="C:plasma membrane"/>
    <property type="evidence" value="ECO:0007669"/>
    <property type="project" value="UniProtKB-SubCell"/>
</dbReference>
<keyword evidence="1" id="KW-0595">Phospholipid degradation</keyword>
<dbReference type="InterPro" id="IPR036681">
    <property type="entry name" value="PgpA-like_sf"/>
</dbReference>
<dbReference type="InterPro" id="IPR026037">
    <property type="entry name" value="PgpA"/>
</dbReference>
<dbReference type="GO" id="GO:0046872">
    <property type="term" value="F:metal ion binding"/>
    <property type="evidence" value="ECO:0007669"/>
    <property type="project" value="UniProtKB-KW"/>
</dbReference>
<accession>A0A2U8BSM7</accession>
<dbReference type="GO" id="GO:0009395">
    <property type="term" value="P:phospholipid catabolic process"/>
    <property type="evidence" value="ECO:0007669"/>
    <property type="project" value="UniProtKB-KW"/>
</dbReference>
<dbReference type="Pfam" id="PF04608">
    <property type="entry name" value="PgpA"/>
    <property type="match status" value="1"/>
</dbReference>
<dbReference type="OrthoDB" id="9804091at2"/>
<dbReference type="PIRSF" id="PIRSF006162">
    <property type="entry name" value="PgpA"/>
    <property type="match status" value="1"/>
</dbReference>
<evidence type="ECO:0000256" key="1">
    <source>
        <dbReference type="PIRNR" id="PIRNR006162"/>
    </source>
</evidence>
<comment type="catalytic activity">
    <reaction evidence="1">
        <text>a 1,2-diacyl-sn-glycero-3-phospho-(1'-sn-glycero-3'-phosphate) + H2O = a 1,2-diacyl-sn-glycero-3-phospho-(1'-sn-glycerol) + phosphate</text>
        <dbReference type="Rhea" id="RHEA:33751"/>
        <dbReference type="ChEBI" id="CHEBI:15377"/>
        <dbReference type="ChEBI" id="CHEBI:43474"/>
        <dbReference type="ChEBI" id="CHEBI:60110"/>
        <dbReference type="ChEBI" id="CHEBI:64716"/>
        <dbReference type="EC" id="3.1.3.27"/>
    </reaction>
</comment>
<keyword evidence="1" id="KW-0443">Lipid metabolism</keyword>
<keyword evidence="1" id="KW-0997">Cell inner membrane</keyword>
<dbReference type="AlphaFoldDB" id="A0A2U8BSM7"/>
<dbReference type="CDD" id="cd06971">
    <property type="entry name" value="PgpA"/>
    <property type="match status" value="1"/>
</dbReference>
<comment type="subcellular location">
    <subcellularLocation>
        <location evidence="1">Cell inner membrane</location>
        <topology evidence="1">Multi-pass membrane protein</topology>
    </subcellularLocation>
</comment>
<feature type="transmembrane region" description="Helical" evidence="2">
    <location>
        <begin position="161"/>
        <end position="181"/>
    </location>
</feature>
<name>A0A2U8BSM7_9RICK</name>
<dbReference type="KEGG" id="fso:Fsol_00554"/>
<evidence type="ECO:0000313" key="5">
    <source>
        <dbReference type="Proteomes" id="UP000244519"/>
    </source>
</evidence>
<keyword evidence="1" id="KW-0460">Magnesium</keyword>
<evidence type="ECO:0000256" key="2">
    <source>
        <dbReference type="SAM" id="Phobius"/>
    </source>
</evidence>
<dbReference type="SUPFAM" id="SSF101307">
    <property type="entry name" value="YutG-like"/>
    <property type="match status" value="1"/>
</dbReference>
<dbReference type="InterPro" id="IPR007686">
    <property type="entry name" value="YutG/PgpA"/>
</dbReference>
<dbReference type="Proteomes" id="UP000244519">
    <property type="component" value="Chromosome"/>
</dbReference>
<keyword evidence="1 2" id="KW-0472">Membrane</keyword>
<keyword evidence="2" id="KW-1133">Transmembrane helix</keyword>
<keyword evidence="1" id="KW-0479">Metal-binding</keyword>
<comment type="function">
    <text evidence="1">Lipid phosphatase which dephosphorylates phosphatidylglycerophosphate (PGP) to phosphatidylglycerol (PG).</text>
</comment>
<dbReference type="EC" id="3.1.3.27" evidence="1"/>
<dbReference type="RefSeq" id="WP_158521630.1">
    <property type="nucleotide sequence ID" value="NZ_CP025989.1"/>
</dbReference>
<gene>
    <name evidence="4" type="ORF">Fsol_00554</name>
</gene>
<sequence>MKRVIFLTCKRIAYKAAIVLNTCFGVGYFPIASGTIGTLIGFPIYAIVRMNCDYWRIAVVLFEISVFIFIIGLLSITFWKNYGKIHNEKADASFIVIDEVLGITVCLSICSQDLIFLRTKFAIEIVDAYFAEFIPAFILFRIFDIAKPFPIRKIDANMHSAFGIMFDDVIAGIYAGLIVLMTRYCLELLF</sequence>
<proteinExistence type="predicted"/>
<keyword evidence="1" id="KW-0442">Lipid degradation</keyword>
<keyword evidence="5" id="KW-1185">Reference proteome</keyword>
<comment type="pathway">
    <text evidence="1">Phospholipid metabolism; phosphatidylglycerol biosynthesis; phosphatidylglycerol from CDP-diacylglycerol: step 2/2.</text>
</comment>
<protein>
    <recommendedName>
        <fullName evidence="1">Phosphatidylglycerophosphatase A</fullName>
        <ecNumber evidence="1">3.1.3.27</ecNumber>
    </recommendedName>
    <alternativeName>
        <fullName evidence="1">Phosphatidylglycerolphosphate phosphatase A</fullName>
    </alternativeName>
</protein>
<keyword evidence="1" id="KW-1003">Cell membrane</keyword>
<keyword evidence="1" id="KW-1208">Phospholipid metabolism</keyword>
<dbReference type="UniPathway" id="UPA00084">
    <property type="reaction ID" value="UER00504"/>
</dbReference>
<dbReference type="EMBL" id="CP025989">
    <property type="protein sequence ID" value="AWD33342.1"/>
    <property type="molecule type" value="Genomic_DNA"/>
</dbReference>
<dbReference type="GO" id="GO:0006655">
    <property type="term" value="P:phosphatidylglycerol biosynthetic process"/>
    <property type="evidence" value="ECO:0007669"/>
    <property type="project" value="UniProtKB-UniPathway"/>
</dbReference>
<dbReference type="GO" id="GO:0008962">
    <property type="term" value="F:phosphatidylglycerophosphatase activity"/>
    <property type="evidence" value="ECO:0007669"/>
    <property type="project" value="UniProtKB-EC"/>
</dbReference>
<feature type="transmembrane region" description="Helical" evidence="2">
    <location>
        <begin position="121"/>
        <end position="140"/>
    </location>
</feature>
<evidence type="ECO:0000313" key="4">
    <source>
        <dbReference type="EMBL" id="AWD33342.1"/>
    </source>
</evidence>
<comment type="cofactor">
    <cofactor evidence="1">
        <name>Mg(2+)</name>
        <dbReference type="ChEBI" id="CHEBI:18420"/>
    </cofactor>
</comment>
<reference evidence="4 5" key="1">
    <citation type="journal article" date="2018" name="Genome Biol. Evol.">
        <title>The Genome Sequence of "Candidatus Fokinia solitaria": Insights on Reductive Evolution in Rickettsiales.</title>
        <authorList>
            <person name="Floriano A.M."/>
            <person name="Castelli M."/>
            <person name="Krenek S."/>
            <person name="Berendonk T.U."/>
            <person name="Bazzocchi C."/>
            <person name="Petroni G."/>
            <person name="Sassera D."/>
        </authorList>
    </citation>
    <scope>NUCLEOTIDE SEQUENCE [LARGE SCALE GENOMIC DNA]</scope>
    <source>
        <strain evidence="4">Rio ETE_ALG 3VII</strain>
    </source>
</reference>
<dbReference type="PANTHER" id="PTHR36305:SF1">
    <property type="entry name" value="PHOSPHATIDYLGLYCEROPHOSPHATASE A"/>
    <property type="match status" value="1"/>
</dbReference>
<evidence type="ECO:0000259" key="3">
    <source>
        <dbReference type="Pfam" id="PF04608"/>
    </source>
</evidence>
<organism evidence="4 5">
    <name type="scientific">Candidatus Fokinia solitaria</name>
    <dbReference type="NCBI Taxonomy" id="1802984"/>
    <lineage>
        <taxon>Bacteria</taxon>
        <taxon>Pseudomonadati</taxon>
        <taxon>Pseudomonadota</taxon>
        <taxon>Alphaproteobacteria</taxon>
        <taxon>Rickettsiales</taxon>
        <taxon>Candidatus Midichloriaceae</taxon>
        <taxon>Candidatus Fokinia</taxon>
    </lineage>
</organism>
<dbReference type="PANTHER" id="PTHR36305">
    <property type="entry name" value="PHOSPHATIDYLGLYCEROPHOSPHATASE A"/>
    <property type="match status" value="1"/>
</dbReference>
<keyword evidence="1 2" id="KW-0812">Transmembrane</keyword>
<keyword evidence="1" id="KW-0378">Hydrolase</keyword>
<feature type="domain" description="YutG/PgpA" evidence="3">
    <location>
        <begin position="19"/>
        <end position="182"/>
    </location>
</feature>
<feature type="transmembrane region" description="Helical" evidence="2">
    <location>
        <begin position="12"/>
        <end position="45"/>
    </location>
</feature>
<feature type="transmembrane region" description="Helical" evidence="2">
    <location>
        <begin position="57"/>
        <end position="79"/>
    </location>
</feature>